<comment type="subunit">
    <text evidence="7">In the presence of PdxS, forms a dodecamer of heterodimers. Only shows activity in the heterodimer.</text>
</comment>
<dbReference type="PROSITE" id="PS51273">
    <property type="entry name" value="GATASE_TYPE_1"/>
    <property type="match status" value="1"/>
</dbReference>
<dbReference type="PANTHER" id="PTHR31559:SF0">
    <property type="entry name" value="PYRIDOXAL 5'-PHOSPHATE SYNTHASE SUBUNIT SNO1-RELATED"/>
    <property type="match status" value="1"/>
</dbReference>
<dbReference type="HAMAP" id="MF_01615">
    <property type="entry name" value="PdxT"/>
    <property type="match status" value="1"/>
</dbReference>
<keyword evidence="9" id="KW-1185">Reference proteome</keyword>
<dbReference type="CDD" id="cd01749">
    <property type="entry name" value="GATase1_PB"/>
    <property type="match status" value="1"/>
</dbReference>
<feature type="binding site" evidence="7">
    <location>
        <begin position="47"/>
        <end position="49"/>
    </location>
    <ligand>
        <name>L-glutamine</name>
        <dbReference type="ChEBI" id="CHEBI:58359"/>
    </ligand>
</feature>
<evidence type="ECO:0000256" key="3">
    <source>
        <dbReference type="ARBA" id="ARBA00022898"/>
    </source>
</evidence>
<organism evidence="8 9">
    <name type="scientific">Cytobacillus stercorigallinarum</name>
    <dbReference type="NCBI Taxonomy" id="2762240"/>
    <lineage>
        <taxon>Bacteria</taxon>
        <taxon>Bacillati</taxon>
        <taxon>Bacillota</taxon>
        <taxon>Bacilli</taxon>
        <taxon>Bacillales</taxon>
        <taxon>Bacillaceae</taxon>
        <taxon>Cytobacillus</taxon>
    </lineage>
</organism>
<comment type="pathway">
    <text evidence="7">Cofactor biosynthesis; pyridoxal 5'-phosphate biosynthesis.</text>
</comment>
<keyword evidence="4 7" id="KW-0315">Glutamine amidotransferase</keyword>
<reference evidence="8 9" key="1">
    <citation type="submission" date="2020-08" db="EMBL/GenBank/DDBJ databases">
        <title>A Genomic Blueprint of the Chicken Gut Microbiome.</title>
        <authorList>
            <person name="Gilroy R."/>
            <person name="Ravi A."/>
            <person name="Getino M."/>
            <person name="Pursley I."/>
            <person name="Horton D.L."/>
            <person name="Alikhan N.-F."/>
            <person name="Baker D."/>
            <person name="Gharbi K."/>
            <person name="Hall N."/>
            <person name="Watson M."/>
            <person name="Adriaenssens E.M."/>
            <person name="Foster-Nyarko E."/>
            <person name="Jarju S."/>
            <person name="Secka A."/>
            <person name="Antonio M."/>
            <person name="Oren A."/>
            <person name="Chaudhuri R."/>
            <person name="La Ragione R.M."/>
            <person name="Hildebrand F."/>
            <person name="Pallen M.J."/>
        </authorList>
    </citation>
    <scope>NUCLEOTIDE SEQUENCE [LARGE SCALE GENOMIC DNA]</scope>
    <source>
        <strain evidence="8 9">Sa5YUA1</strain>
    </source>
</reference>
<evidence type="ECO:0000256" key="5">
    <source>
        <dbReference type="ARBA" id="ARBA00023239"/>
    </source>
</evidence>
<evidence type="ECO:0000313" key="8">
    <source>
        <dbReference type="EMBL" id="MBD7936340.1"/>
    </source>
</evidence>
<protein>
    <recommendedName>
        <fullName evidence="7">Pyridoxal 5'-phosphate synthase subunit PdxT</fullName>
        <ecNumber evidence="7">4.3.3.6</ecNumber>
    </recommendedName>
    <alternativeName>
        <fullName evidence="7">Pdx2</fullName>
    </alternativeName>
    <alternativeName>
        <fullName evidence="7">Pyridoxal 5'-phosphate synthase glutaminase subunit</fullName>
        <ecNumber evidence="7">3.5.1.2</ecNumber>
    </alternativeName>
</protein>
<dbReference type="EC" id="3.5.1.2" evidence="7"/>
<dbReference type="NCBIfam" id="TIGR03800">
    <property type="entry name" value="PLP_synth_Pdx2"/>
    <property type="match status" value="1"/>
</dbReference>
<feature type="active site" description="Nucleophile" evidence="7">
    <location>
        <position position="79"/>
    </location>
</feature>
<dbReference type="PROSITE" id="PS01236">
    <property type="entry name" value="PDXT_SNO_1"/>
    <property type="match status" value="1"/>
</dbReference>
<keyword evidence="2 7" id="KW-0378">Hydrolase</keyword>
<evidence type="ECO:0000313" key="9">
    <source>
        <dbReference type="Proteomes" id="UP000657931"/>
    </source>
</evidence>
<dbReference type="Gene3D" id="3.40.50.880">
    <property type="match status" value="1"/>
</dbReference>
<comment type="caution">
    <text evidence="8">The sequence shown here is derived from an EMBL/GenBank/DDBJ whole genome shotgun (WGS) entry which is preliminary data.</text>
</comment>
<dbReference type="InterPro" id="IPR021196">
    <property type="entry name" value="PdxT/SNO_CS"/>
</dbReference>
<comment type="function">
    <text evidence="7">Catalyzes the hydrolysis of glutamine to glutamate and ammonia as part of the biosynthesis of pyridoxal 5'-phosphate. The resulting ammonia molecule is channeled to the active site of PdxS.</text>
</comment>
<evidence type="ECO:0000256" key="1">
    <source>
        <dbReference type="ARBA" id="ARBA00008345"/>
    </source>
</evidence>
<dbReference type="PROSITE" id="PS51130">
    <property type="entry name" value="PDXT_SNO_2"/>
    <property type="match status" value="1"/>
</dbReference>
<evidence type="ECO:0000256" key="7">
    <source>
        <dbReference type="HAMAP-Rule" id="MF_01615"/>
    </source>
</evidence>
<feature type="binding site" evidence="7">
    <location>
        <position position="106"/>
    </location>
    <ligand>
        <name>L-glutamine</name>
        <dbReference type="ChEBI" id="CHEBI:58359"/>
    </ligand>
</feature>
<name>A0ABR8QLE1_9BACI</name>
<gene>
    <name evidence="7 8" type="primary">pdxT</name>
    <name evidence="8" type="ORF">H9655_04820</name>
</gene>
<feature type="active site" description="Charge relay system" evidence="7">
    <location>
        <position position="172"/>
    </location>
</feature>
<dbReference type="Pfam" id="PF01174">
    <property type="entry name" value="SNO"/>
    <property type="match status" value="1"/>
</dbReference>
<feature type="binding site" evidence="7">
    <location>
        <begin position="134"/>
        <end position="135"/>
    </location>
    <ligand>
        <name>L-glutamine</name>
        <dbReference type="ChEBI" id="CHEBI:58359"/>
    </ligand>
</feature>
<sequence>MLKIGVLALQGAVSEHIKQIESAGLVAVAVKKASELHTLDGLIIPGGESTAIRKLIDYYEFKSPIQQFSAEKKPIFGTCAGLVLLANELSDDSEAHLRLMNITVKRNAFGRQKDSFETKLKVKGFTDNVPAVFIRAPIITEVQENVEVLATHDNQIVAAKQGHLLVTSFHPELTEDNRWMNLFIEMVKQAHQKTTIH</sequence>
<accession>A0ABR8QLE1</accession>
<dbReference type="EC" id="4.3.3.6" evidence="7"/>
<proteinExistence type="inferred from homology"/>
<comment type="catalytic activity">
    <reaction evidence="7">
        <text>aldehydo-D-ribose 5-phosphate + D-glyceraldehyde 3-phosphate + L-glutamine = pyridoxal 5'-phosphate + L-glutamate + phosphate + 3 H2O + H(+)</text>
        <dbReference type="Rhea" id="RHEA:31507"/>
        <dbReference type="ChEBI" id="CHEBI:15377"/>
        <dbReference type="ChEBI" id="CHEBI:15378"/>
        <dbReference type="ChEBI" id="CHEBI:29985"/>
        <dbReference type="ChEBI" id="CHEBI:43474"/>
        <dbReference type="ChEBI" id="CHEBI:58273"/>
        <dbReference type="ChEBI" id="CHEBI:58359"/>
        <dbReference type="ChEBI" id="CHEBI:59776"/>
        <dbReference type="ChEBI" id="CHEBI:597326"/>
        <dbReference type="EC" id="4.3.3.6"/>
    </reaction>
</comment>
<evidence type="ECO:0000256" key="2">
    <source>
        <dbReference type="ARBA" id="ARBA00022801"/>
    </source>
</evidence>
<keyword evidence="5 7" id="KW-0456">Lyase</keyword>
<dbReference type="EMBL" id="JACSQT010000002">
    <property type="protein sequence ID" value="MBD7936340.1"/>
    <property type="molecule type" value="Genomic_DNA"/>
</dbReference>
<dbReference type="InterPro" id="IPR002161">
    <property type="entry name" value="PdxT/SNO"/>
</dbReference>
<dbReference type="Proteomes" id="UP000657931">
    <property type="component" value="Unassembled WGS sequence"/>
</dbReference>
<dbReference type="InterPro" id="IPR029062">
    <property type="entry name" value="Class_I_gatase-like"/>
</dbReference>
<dbReference type="PANTHER" id="PTHR31559">
    <property type="entry name" value="PYRIDOXAL 5'-PHOSPHATE SYNTHASE SUBUNIT SNO"/>
    <property type="match status" value="1"/>
</dbReference>
<keyword evidence="3 7" id="KW-0663">Pyridoxal phosphate</keyword>
<feature type="active site" description="Charge relay system" evidence="7">
    <location>
        <position position="170"/>
    </location>
</feature>
<dbReference type="SUPFAM" id="SSF52317">
    <property type="entry name" value="Class I glutamine amidotransferase-like"/>
    <property type="match status" value="1"/>
</dbReference>
<evidence type="ECO:0000256" key="6">
    <source>
        <dbReference type="ARBA" id="ARBA00049534"/>
    </source>
</evidence>
<comment type="catalytic activity">
    <reaction evidence="6 7">
        <text>L-glutamine + H2O = L-glutamate + NH4(+)</text>
        <dbReference type="Rhea" id="RHEA:15889"/>
        <dbReference type="ChEBI" id="CHEBI:15377"/>
        <dbReference type="ChEBI" id="CHEBI:28938"/>
        <dbReference type="ChEBI" id="CHEBI:29985"/>
        <dbReference type="ChEBI" id="CHEBI:58359"/>
        <dbReference type="EC" id="3.5.1.2"/>
    </reaction>
</comment>
<comment type="similarity">
    <text evidence="1 7">Belongs to the glutaminase PdxT/SNO family.</text>
</comment>
<dbReference type="PIRSF" id="PIRSF005639">
    <property type="entry name" value="Glut_amidoT_SNO"/>
    <property type="match status" value="1"/>
</dbReference>
<evidence type="ECO:0000256" key="4">
    <source>
        <dbReference type="ARBA" id="ARBA00022962"/>
    </source>
</evidence>